<dbReference type="OrthoDB" id="511285at2759"/>
<feature type="region of interest" description="Disordered" evidence="1">
    <location>
        <begin position="355"/>
        <end position="463"/>
    </location>
</feature>
<evidence type="ECO:0008006" key="4">
    <source>
        <dbReference type="Google" id="ProtNLM"/>
    </source>
</evidence>
<feature type="region of interest" description="Disordered" evidence="1">
    <location>
        <begin position="244"/>
        <end position="283"/>
    </location>
</feature>
<evidence type="ECO:0000313" key="3">
    <source>
        <dbReference type="Proteomes" id="UP000008141"/>
    </source>
</evidence>
<keyword evidence="3" id="KW-1185">Reference proteome</keyword>
<dbReference type="PANTHER" id="PTHR33644">
    <property type="entry name" value="U-BOX DOMAIN-CONTAINING PROTEIN 62-RELATED"/>
    <property type="match status" value="1"/>
</dbReference>
<dbReference type="FunCoup" id="E1ZKD7">
    <property type="interactions" value="439"/>
</dbReference>
<evidence type="ECO:0000256" key="1">
    <source>
        <dbReference type="SAM" id="MobiDB-lite"/>
    </source>
</evidence>
<proteinExistence type="predicted"/>
<protein>
    <recommendedName>
        <fullName evidence="4">Ubiquitin-like domain-containing protein</fullName>
    </recommendedName>
</protein>
<gene>
    <name evidence="2" type="ORF">CHLNCDRAFT_58458</name>
</gene>
<dbReference type="GeneID" id="17353251"/>
<dbReference type="OMA" id="FHASEAW"/>
<feature type="compositionally biased region" description="Gly residues" evidence="1">
    <location>
        <begin position="431"/>
        <end position="453"/>
    </location>
</feature>
<dbReference type="InParanoid" id="E1ZKD7"/>
<dbReference type="InterPro" id="IPR027443">
    <property type="entry name" value="IPNS-like_sf"/>
</dbReference>
<dbReference type="Proteomes" id="UP000008141">
    <property type="component" value="Unassembled WGS sequence"/>
</dbReference>
<feature type="compositionally biased region" description="Low complexity" evidence="1">
    <location>
        <begin position="255"/>
        <end position="281"/>
    </location>
</feature>
<evidence type="ECO:0000313" key="2">
    <source>
        <dbReference type="EMBL" id="EFN53789.1"/>
    </source>
</evidence>
<organism evidence="3">
    <name type="scientific">Chlorella variabilis</name>
    <name type="common">Green alga</name>
    <dbReference type="NCBI Taxonomy" id="554065"/>
    <lineage>
        <taxon>Eukaryota</taxon>
        <taxon>Viridiplantae</taxon>
        <taxon>Chlorophyta</taxon>
        <taxon>core chlorophytes</taxon>
        <taxon>Trebouxiophyceae</taxon>
        <taxon>Chlorellales</taxon>
        <taxon>Chlorellaceae</taxon>
        <taxon>Chlorella clade</taxon>
        <taxon>Chlorella</taxon>
    </lineage>
</organism>
<dbReference type="KEGG" id="cvr:CHLNCDRAFT_58458"/>
<dbReference type="Gene3D" id="2.60.120.330">
    <property type="entry name" value="B-lactam Antibiotic, Isopenicillin N Synthase, Chain"/>
    <property type="match status" value="1"/>
</dbReference>
<dbReference type="RefSeq" id="XP_005845891.1">
    <property type="nucleotide sequence ID" value="XM_005845829.1"/>
</dbReference>
<dbReference type="SUPFAM" id="SSF54236">
    <property type="entry name" value="Ubiquitin-like"/>
    <property type="match status" value="1"/>
</dbReference>
<name>E1ZKD7_CHLVA</name>
<dbReference type="InterPro" id="IPR029071">
    <property type="entry name" value="Ubiquitin-like_domsf"/>
</dbReference>
<dbReference type="EMBL" id="GL433850">
    <property type="protein sequence ID" value="EFN53789.1"/>
    <property type="molecule type" value="Genomic_DNA"/>
</dbReference>
<reference evidence="2 3" key="1">
    <citation type="journal article" date="2010" name="Plant Cell">
        <title>The Chlorella variabilis NC64A genome reveals adaptation to photosymbiosis, coevolution with viruses, and cryptic sex.</title>
        <authorList>
            <person name="Blanc G."/>
            <person name="Duncan G."/>
            <person name="Agarkova I."/>
            <person name="Borodovsky M."/>
            <person name="Gurnon J."/>
            <person name="Kuo A."/>
            <person name="Lindquist E."/>
            <person name="Lucas S."/>
            <person name="Pangilinan J."/>
            <person name="Polle J."/>
            <person name="Salamov A."/>
            <person name="Terry A."/>
            <person name="Yamada T."/>
            <person name="Dunigan D.D."/>
            <person name="Grigoriev I.V."/>
            <person name="Claverie J.M."/>
            <person name="Van Etten J.L."/>
        </authorList>
    </citation>
    <scope>NUCLEOTIDE SEQUENCE [LARGE SCALE GENOMIC DNA]</scope>
    <source>
        <strain evidence="2 3">NC64A</strain>
    </source>
</reference>
<sequence>MAQVVPRVALADLQLNVSGMVSPIFATASEKLAVGLSRSRVVVVSLPPAQAAALKAGLQALLASGTRSLPGCDVHEWRAGEPATATIEEAYGVMDGTARLVLSALCRSSLLRLRSDAFSPMLDDLPLSRSAQGSSCLAAKAFIDNFSHLSAAETSAVCSNLFADPQEEASERGLVSVFHASEAWDPQAGALSAWQVKDSEGRWQGVALREGEVAVTLGHTMQHACTGLLQPGCHRVVGDPYAGSGGFGGPHTRSNSDSDSNSSTAGTRRQRQQQPTQGRTQLCFELRPRPAAVLDLRPQLEAAGHTVSSRFSPMSVSCLMEQFESLLSPSKLATPDQQQGAAAHSAWEELQASLKSNKKRTSMAAELAAADRPVTRSGNVRRSAEGMVCQQRPSGRNRLASGAGGASGQQEDGGEMEWEDGPAAGTRRRSSGGGRPGSIGGSGGGPASLGGGGQRRRDSLEPPSSALYLVRGRTCTVVGSCLQDDPADCLAVCVRSFTGLERWFYCNATTRCGAIFEMYCARLGISLGAVKFLLRGERVFGATTPEDLEMRDGEELTAVPDSSDQRQQARELGPLYAAVFGKQAAAAAAGVDSLAQMLRR</sequence>
<accession>E1ZKD7</accession>
<dbReference type="AlphaFoldDB" id="E1ZKD7"/>
<dbReference type="Gene3D" id="3.10.20.90">
    <property type="entry name" value="Phosphatidylinositol 3-kinase Catalytic Subunit, Chain A, domain 1"/>
    <property type="match status" value="1"/>
</dbReference>
<dbReference type="PANTHER" id="PTHR33644:SF3">
    <property type="entry name" value="RING_U-BOX SUPERFAMILY PROTEIN"/>
    <property type="match status" value="1"/>
</dbReference>